<keyword evidence="2" id="KW-1185">Reference proteome</keyword>
<reference evidence="1 2" key="1">
    <citation type="submission" date="2014-02" db="EMBL/GenBank/DDBJ databases">
        <authorList>
            <person name="Genoscope - CEA"/>
        </authorList>
    </citation>
    <scope>NUCLEOTIDE SEQUENCE [LARGE SCALE GENOMIC DNA]</scope>
    <source>
        <strain evidence="1 2">PCC 8005</strain>
    </source>
</reference>
<organism evidence="1 2">
    <name type="scientific">Limnospira indica PCC 8005</name>
    <dbReference type="NCBI Taxonomy" id="376219"/>
    <lineage>
        <taxon>Bacteria</taxon>
        <taxon>Bacillati</taxon>
        <taxon>Cyanobacteriota</taxon>
        <taxon>Cyanophyceae</taxon>
        <taxon>Oscillatoriophycideae</taxon>
        <taxon>Oscillatoriales</taxon>
        <taxon>Sirenicapillariaceae</taxon>
        <taxon>Limnospira</taxon>
    </lineage>
</organism>
<sequence length="45" mass="4972">MITICRVGHTLLMPLWSIINYQTGLAPMAITTISANTNQQRITPS</sequence>
<evidence type="ECO:0000313" key="1">
    <source>
        <dbReference type="EMBL" id="CDM95777.1"/>
    </source>
</evidence>
<dbReference type="AlphaFoldDB" id="A0A9P1KHP2"/>
<name>A0A9P1KHP2_9CYAN</name>
<dbReference type="Proteomes" id="UP000032946">
    <property type="component" value="Chromosome"/>
</dbReference>
<evidence type="ECO:0000313" key="2">
    <source>
        <dbReference type="Proteomes" id="UP000032946"/>
    </source>
</evidence>
<proteinExistence type="predicted"/>
<gene>
    <name evidence="1" type="ORF">ARTHRO_40183</name>
</gene>
<protein>
    <submittedName>
        <fullName evidence="1">Uncharacterized protein</fullName>
    </submittedName>
</protein>
<accession>A0A9P1KHP2</accession>
<dbReference type="EMBL" id="FO818640">
    <property type="protein sequence ID" value="CDM95777.1"/>
    <property type="molecule type" value="Genomic_DNA"/>
</dbReference>